<name>A0A6J4VRA6_9CYAN</name>
<evidence type="ECO:0000313" key="2">
    <source>
        <dbReference type="EMBL" id="CAA9585541.1"/>
    </source>
</evidence>
<feature type="transmembrane region" description="Helical" evidence="1">
    <location>
        <begin position="26"/>
        <end position="47"/>
    </location>
</feature>
<keyword evidence="1" id="KW-0812">Transmembrane</keyword>
<dbReference type="AlphaFoldDB" id="A0A6J4VRA6"/>
<protein>
    <submittedName>
        <fullName evidence="2">Uncharacterized protein</fullName>
    </submittedName>
</protein>
<keyword evidence="1" id="KW-0472">Membrane</keyword>
<sequence>MLLPIAQAWYETNVPETLPRLARLRLLSPFLGTTSGAWLLLAAILMVFGLPIFLPYAISMTLTSLIGWLVWQQIGRSLGRRLVRSYMSEFSQQRRT</sequence>
<evidence type="ECO:0000256" key="1">
    <source>
        <dbReference type="SAM" id="Phobius"/>
    </source>
</evidence>
<keyword evidence="1" id="KW-1133">Transmembrane helix</keyword>
<feature type="transmembrane region" description="Helical" evidence="1">
    <location>
        <begin position="53"/>
        <end position="71"/>
    </location>
</feature>
<dbReference type="EMBL" id="CADCWO010000195">
    <property type="protein sequence ID" value="CAA9585541.1"/>
    <property type="molecule type" value="Genomic_DNA"/>
</dbReference>
<proteinExistence type="predicted"/>
<reference evidence="2" key="1">
    <citation type="submission" date="2020-02" db="EMBL/GenBank/DDBJ databases">
        <authorList>
            <person name="Meier V. D."/>
        </authorList>
    </citation>
    <scope>NUCLEOTIDE SEQUENCE</scope>
    <source>
        <strain evidence="2">AVDCRST_MAG81</strain>
    </source>
</reference>
<accession>A0A6J4VRA6</accession>
<organism evidence="2">
    <name type="scientific">uncultured Synechococcales cyanobacterium</name>
    <dbReference type="NCBI Taxonomy" id="1936017"/>
    <lineage>
        <taxon>Bacteria</taxon>
        <taxon>Bacillati</taxon>
        <taxon>Cyanobacteriota</taxon>
        <taxon>Cyanophyceae</taxon>
        <taxon>Synechococcales</taxon>
        <taxon>environmental samples</taxon>
    </lineage>
</organism>
<gene>
    <name evidence="2" type="ORF">AVDCRST_MAG81-3717</name>
</gene>